<dbReference type="EMBL" id="FKJW01000005">
    <property type="protein sequence ID" value="SAK00598.1"/>
    <property type="molecule type" value="Genomic_DNA"/>
</dbReference>
<accession>A0ABD7LA86</accession>
<dbReference type="InterPro" id="IPR011547">
    <property type="entry name" value="SLC26A/SulP_dom"/>
</dbReference>
<dbReference type="SUPFAM" id="SSF52091">
    <property type="entry name" value="SpoIIaa-like"/>
    <property type="match status" value="1"/>
</dbReference>
<dbReference type="InterPro" id="IPR002645">
    <property type="entry name" value="STAS_dom"/>
</dbReference>
<evidence type="ECO:0000256" key="2">
    <source>
        <dbReference type="ARBA" id="ARBA00022692"/>
    </source>
</evidence>
<feature type="transmembrane region" description="Helical" evidence="6">
    <location>
        <begin position="60"/>
        <end position="79"/>
    </location>
</feature>
<organism evidence="8 9">
    <name type="scientific">Burkholderia multivorans</name>
    <dbReference type="NCBI Taxonomy" id="87883"/>
    <lineage>
        <taxon>Bacteria</taxon>
        <taxon>Pseudomonadati</taxon>
        <taxon>Pseudomonadota</taxon>
        <taxon>Betaproteobacteria</taxon>
        <taxon>Burkholderiales</taxon>
        <taxon>Burkholderiaceae</taxon>
        <taxon>Burkholderia</taxon>
        <taxon>Burkholderia cepacia complex</taxon>
    </lineage>
</organism>
<evidence type="ECO:0000256" key="3">
    <source>
        <dbReference type="ARBA" id="ARBA00022989"/>
    </source>
</evidence>
<feature type="domain" description="STAS" evidence="7">
    <location>
        <begin position="450"/>
        <end position="565"/>
    </location>
</feature>
<feature type="transmembrane region" description="Helical" evidence="6">
    <location>
        <begin position="364"/>
        <end position="384"/>
    </location>
</feature>
<dbReference type="CDD" id="cd07042">
    <property type="entry name" value="STAS_SulP_like_sulfate_transporter"/>
    <property type="match status" value="1"/>
</dbReference>
<gene>
    <name evidence="8" type="ORF">UA18_04769</name>
</gene>
<dbReference type="InterPro" id="IPR036513">
    <property type="entry name" value="STAS_dom_sf"/>
</dbReference>
<feature type="region of interest" description="Disordered" evidence="5">
    <location>
        <begin position="566"/>
        <end position="594"/>
    </location>
</feature>
<sequence>MENETAMRRLLFARIARLLPGTAVIAQYRRAWLTRDLYAGIALSAVLVPVGMSYAQAAELPPVTGLYASIAALLAYALFGPSRILVLGPDSALAALIAGAITPLAGHDPQRAVALAGALALSSGAICILLGTLRLGFVTDLLSRPIQYGYLNGIAITLAVGRLPELFGMPGSSTDVLPNIPQILQALSEHRFSADAALLGAAVLAGIALMKRTVPRWPGVLVAVVAATALARLLPLHGIATVGALPAGAPTPHLPHVSLADLTSLASGAAAIALVSFADISMLSRALSTRAGDMPDRNQELVALGAANLLAGAMQGCAVSSSASRTPVAIAAGAQSQLTNLIAAACIALLLVAAPMLLTLVPRAALAAVVVYAAIGIADVRSVVRLYRMRRGECLISVLCFAGVVGIGVVPGILLASALSLLSFVWRAWHPYDAVLGRLAGVRGYHDIARHPDAVQTPGLVLFRWDAPLFYANVEIFCEHLHAAIARAAQPVARIVVASEPVTDIDVSAADRLVALCHELGEQGIALNFAEMKGPVKDRLRAYGLFDVFGPASFFPTVTDAVAHHVQRRKPASGSNGDPAPYETAPHVRDRAGR</sequence>
<dbReference type="Pfam" id="PF01740">
    <property type="entry name" value="STAS"/>
    <property type="match status" value="1"/>
</dbReference>
<dbReference type="Gene3D" id="3.30.750.24">
    <property type="entry name" value="STAS domain"/>
    <property type="match status" value="1"/>
</dbReference>
<dbReference type="Pfam" id="PF00916">
    <property type="entry name" value="Sulfate_transp"/>
    <property type="match status" value="1"/>
</dbReference>
<comment type="subcellular location">
    <subcellularLocation>
        <location evidence="1">Membrane</location>
        <topology evidence="1">Multi-pass membrane protein</topology>
    </subcellularLocation>
</comment>
<evidence type="ECO:0000256" key="5">
    <source>
        <dbReference type="SAM" id="MobiDB-lite"/>
    </source>
</evidence>
<protein>
    <submittedName>
        <fullName evidence="8">Sulfate transporter</fullName>
    </submittedName>
</protein>
<reference evidence="8 9" key="1">
    <citation type="submission" date="2016-04" db="EMBL/GenBank/DDBJ databases">
        <authorList>
            <person name="Peeters C."/>
        </authorList>
    </citation>
    <scope>NUCLEOTIDE SEQUENCE [LARGE SCALE GENOMIC DNA]</scope>
    <source>
        <strain evidence="8">LMG 29311</strain>
    </source>
</reference>
<proteinExistence type="predicted"/>
<feature type="transmembrane region" description="Helical" evidence="6">
    <location>
        <begin position="396"/>
        <end position="429"/>
    </location>
</feature>
<comment type="caution">
    <text evidence="8">The sequence shown here is derived from an EMBL/GenBank/DDBJ whole genome shotgun (WGS) entry which is preliminary data.</text>
</comment>
<feature type="transmembrane region" description="Helical" evidence="6">
    <location>
        <begin position="221"/>
        <end position="245"/>
    </location>
</feature>
<feature type="transmembrane region" description="Helical" evidence="6">
    <location>
        <begin position="112"/>
        <end position="137"/>
    </location>
</feature>
<dbReference type="PROSITE" id="PS50801">
    <property type="entry name" value="STAS"/>
    <property type="match status" value="1"/>
</dbReference>
<dbReference type="GO" id="GO:0016020">
    <property type="term" value="C:membrane"/>
    <property type="evidence" value="ECO:0007669"/>
    <property type="project" value="UniProtKB-SubCell"/>
</dbReference>
<keyword evidence="3 6" id="KW-1133">Transmembrane helix</keyword>
<feature type="transmembrane region" description="Helical" evidence="6">
    <location>
        <begin position="86"/>
        <end position="106"/>
    </location>
</feature>
<evidence type="ECO:0000259" key="7">
    <source>
        <dbReference type="PROSITE" id="PS50801"/>
    </source>
</evidence>
<evidence type="ECO:0000313" key="9">
    <source>
        <dbReference type="Proteomes" id="UP000196218"/>
    </source>
</evidence>
<evidence type="ECO:0000256" key="4">
    <source>
        <dbReference type="ARBA" id="ARBA00023136"/>
    </source>
</evidence>
<keyword evidence="4 6" id="KW-0472">Membrane</keyword>
<feature type="transmembrane region" description="Helical" evidence="6">
    <location>
        <begin position="37"/>
        <end position="54"/>
    </location>
</feature>
<keyword evidence="2 6" id="KW-0812">Transmembrane</keyword>
<dbReference type="Proteomes" id="UP000196218">
    <property type="component" value="Unassembled WGS sequence"/>
</dbReference>
<evidence type="ECO:0000313" key="8">
    <source>
        <dbReference type="EMBL" id="SAK00598.1"/>
    </source>
</evidence>
<dbReference type="PANTHER" id="PTHR11814">
    <property type="entry name" value="SULFATE TRANSPORTER"/>
    <property type="match status" value="1"/>
</dbReference>
<dbReference type="AlphaFoldDB" id="A0ABD7LA86"/>
<name>A0ABD7LA86_9BURK</name>
<feature type="transmembrane region" description="Helical" evidence="6">
    <location>
        <begin position="338"/>
        <end position="358"/>
    </location>
</feature>
<evidence type="ECO:0000256" key="6">
    <source>
        <dbReference type="SAM" id="Phobius"/>
    </source>
</evidence>
<evidence type="ECO:0000256" key="1">
    <source>
        <dbReference type="ARBA" id="ARBA00004141"/>
    </source>
</evidence>
<dbReference type="InterPro" id="IPR001902">
    <property type="entry name" value="SLC26A/SulP_fam"/>
</dbReference>
<feature type="transmembrane region" description="Helical" evidence="6">
    <location>
        <begin position="265"/>
        <end position="287"/>
    </location>
</feature>